<name>A0ABQ5Q7I5_9BACT</name>
<dbReference type="InterPro" id="IPR036206">
    <property type="entry name" value="ThiamineP_synth_sf"/>
</dbReference>
<dbReference type="Proteomes" id="UP001165089">
    <property type="component" value="Unassembled WGS sequence"/>
</dbReference>
<sequence length="187" mass="20081">MILLAITPGQGFAPDRWRPVLRSGIDALLLREKALEARALLEAARWCRDTAPEVEIWVGGRLDVALAAGCGLHAPEDHPPVDPGLLPLSRPLHDEGQWEDRRGGAQLLASPILPSPGKGAPWGLPRFHQFLDALPAEGPRILALGGVTPGDAPALRHPRLDGLAALRPFWTGDPIAAVAGFRTAWDR</sequence>
<protein>
    <recommendedName>
        <fullName evidence="1">Thiamine phosphate synthase/TenI domain-containing protein</fullName>
    </recommendedName>
</protein>
<dbReference type="RefSeq" id="WP_285726275.1">
    <property type="nucleotide sequence ID" value="NZ_BSDD01000004.1"/>
</dbReference>
<feature type="domain" description="Thiamine phosphate synthase/TenI" evidence="1">
    <location>
        <begin position="15"/>
        <end position="167"/>
    </location>
</feature>
<dbReference type="Pfam" id="PF02581">
    <property type="entry name" value="TMP-TENI"/>
    <property type="match status" value="1"/>
</dbReference>
<evidence type="ECO:0000313" key="3">
    <source>
        <dbReference type="Proteomes" id="UP001165089"/>
    </source>
</evidence>
<dbReference type="InterPro" id="IPR013785">
    <property type="entry name" value="Aldolase_TIM"/>
</dbReference>
<accession>A0ABQ5Q7I5</accession>
<dbReference type="Gene3D" id="3.20.20.70">
    <property type="entry name" value="Aldolase class I"/>
    <property type="match status" value="1"/>
</dbReference>
<proteinExistence type="predicted"/>
<comment type="caution">
    <text evidence="2">The sequence shown here is derived from an EMBL/GenBank/DDBJ whole genome shotgun (WGS) entry which is preliminary data.</text>
</comment>
<gene>
    <name evidence="2" type="ORF">GETHPA_22800</name>
</gene>
<evidence type="ECO:0000259" key="1">
    <source>
        <dbReference type="Pfam" id="PF02581"/>
    </source>
</evidence>
<dbReference type="CDD" id="cd00564">
    <property type="entry name" value="TMP_TenI"/>
    <property type="match status" value="1"/>
</dbReference>
<dbReference type="SUPFAM" id="SSF51391">
    <property type="entry name" value="Thiamin phosphate synthase"/>
    <property type="match status" value="1"/>
</dbReference>
<dbReference type="InterPro" id="IPR022998">
    <property type="entry name" value="ThiamineP_synth_TenI"/>
</dbReference>
<keyword evidence="3" id="KW-1185">Reference proteome</keyword>
<reference evidence="2 3" key="1">
    <citation type="journal article" date="2023" name="Antonie Van Leeuwenhoek">
        <title>Mesoterricola silvestris gen. nov., sp. nov., Mesoterricola sediminis sp. nov., Geothrix oryzae sp. nov., Geothrix edaphica sp. nov., Geothrix rubra sp. nov., and Geothrix limicola sp. nov., six novel members of Acidobacteriota isolated from soils.</title>
        <authorList>
            <person name="Itoh H."/>
            <person name="Sugisawa Y."/>
            <person name="Mise K."/>
            <person name="Xu Z."/>
            <person name="Kuniyasu M."/>
            <person name="Ushijima N."/>
            <person name="Kawano K."/>
            <person name="Kobayashi E."/>
            <person name="Shiratori Y."/>
            <person name="Masuda Y."/>
            <person name="Senoo K."/>
        </authorList>
    </citation>
    <scope>NUCLEOTIDE SEQUENCE [LARGE SCALE GENOMIC DNA]</scope>
    <source>
        <strain evidence="2 3">Red803</strain>
    </source>
</reference>
<evidence type="ECO:0000313" key="2">
    <source>
        <dbReference type="EMBL" id="GLH70747.1"/>
    </source>
</evidence>
<dbReference type="EMBL" id="BSDD01000004">
    <property type="protein sequence ID" value="GLH70747.1"/>
    <property type="molecule type" value="Genomic_DNA"/>
</dbReference>
<organism evidence="2 3">
    <name type="scientific">Geothrix rubra</name>
    <dbReference type="NCBI Taxonomy" id="2927977"/>
    <lineage>
        <taxon>Bacteria</taxon>
        <taxon>Pseudomonadati</taxon>
        <taxon>Acidobacteriota</taxon>
        <taxon>Holophagae</taxon>
        <taxon>Holophagales</taxon>
        <taxon>Holophagaceae</taxon>
        <taxon>Geothrix</taxon>
    </lineage>
</organism>